<dbReference type="EMBL" id="CALOZG010000087">
    <property type="protein sequence ID" value="CAH4038332.1"/>
    <property type="molecule type" value="Genomic_DNA"/>
</dbReference>
<protein>
    <submittedName>
        <fullName evidence="1">Uncharacterized protein</fullName>
    </submittedName>
</protein>
<keyword evidence="2" id="KW-1185">Reference proteome</keyword>
<gene>
    <name evidence="1" type="ORF">PIBRA_LOCUS13906</name>
</gene>
<proteinExistence type="predicted"/>
<sequence>MQKVSFFSKKFVDDLTRRNGGRVAFNRFGQVQVSTPNSGGRKNNSIQLLVTPIGTGRGVCGLRKGQGRFPLVRRSALATS</sequence>
<accession>A0A9P0TYV4</accession>
<organism evidence="1 2">
    <name type="scientific">Pieris brassicae</name>
    <name type="common">White butterfly</name>
    <name type="synonym">Large white butterfly</name>
    <dbReference type="NCBI Taxonomy" id="7116"/>
    <lineage>
        <taxon>Eukaryota</taxon>
        <taxon>Metazoa</taxon>
        <taxon>Ecdysozoa</taxon>
        <taxon>Arthropoda</taxon>
        <taxon>Hexapoda</taxon>
        <taxon>Insecta</taxon>
        <taxon>Pterygota</taxon>
        <taxon>Neoptera</taxon>
        <taxon>Endopterygota</taxon>
        <taxon>Lepidoptera</taxon>
        <taxon>Glossata</taxon>
        <taxon>Ditrysia</taxon>
        <taxon>Papilionoidea</taxon>
        <taxon>Pieridae</taxon>
        <taxon>Pierinae</taxon>
        <taxon>Pieris</taxon>
    </lineage>
</organism>
<comment type="caution">
    <text evidence="1">The sequence shown here is derived from an EMBL/GenBank/DDBJ whole genome shotgun (WGS) entry which is preliminary data.</text>
</comment>
<dbReference type="Proteomes" id="UP001152562">
    <property type="component" value="Unassembled WGS sequence"/>
</dbReference>
<dbReference type="AlphaFoldDB" id="A0A9P0TYV4"/>
<evidence type="ECO:0000313" key="2">
    <source>
        <dbReference type="Proteomes" id="UP001152562"/>
    </source>
</evidence>
<reference evidence="1" key="1">
    <citation type="submission" date="2022-05" db="EMBL/GenBank/DDBJ databases">
        <authorList>
            <person name="Okamura Y."/>
        </authorList>
    </citation>
    <scope>NUCLEOTIDE SEQUENCE</scope>
</reference>
<name>A0A9P0TYV4_PIEBR</name>
<evidence type="ECO:0000313" key="1">
    <source>
        <dbReference type="EMBL" id="CAH4038332.1"/>
    </source>
</evidence>